<evidence type="ECO:0000256" key="1">
    <source>
        <dbReference type="SAM" id="SignalP"/>
    </source>
</evidence>
<evidence type="ECO:0008006" key="4">
    <source>
        <dbReference type="Google" id="ProtNLM"/>
    </source>
</evidence>
<protein>
    <recommendedName>
        <fullName evidence="4">Secreted protein</fullName>
    </recommendedName>
</protein>
<comment type="caution">
    <text evidence="2">The sequence shown here is derived from an EMBL/GenBank/DDBJ whole genome shotgun (WGS) entry which is preliminary data.</text>
</comment>
<dbReference type="EMBL" id="JAIWYP010000001">
    <property type="protein sequence ID" value="KAH3884126.1"/>
    <property type="molecule type" value="Genomic_DNA"/>
</dbReference>
<keyword evidence="3" id="KW-1185">Reference proteome</keyword>
<reference evidence="2" key="1">
    <citation type="journal article" date="2019" name="bioRxiv">
        <title>The Genome of the Zebra Mussel, Dreissena polymorpha: A Resource for Invasive Species Research.</title>
        <authorList>
            <person name="McCartney M.A."/>
            <person name="Auch B."/>
            <person name="Kono T."/>
            <person name="Mallez S."/>
            <person name="Zhang Y."/>
            <person name="Obille A."/>
            <person name="Becker A."/>
            <person name="Abrahante J.E."/>
            <person name="Garbe J."/>
            <person name="Badalamenti J.P."/>
            <person name="Herman A."/>
            <person name="Mangelson H."/>
            <person name="Liachko I."/>
            <person name="Sullivan S."/>
            <person name="Sone E.D."/>
            <person name="Koren S."/>
            <person name="Silverstein K.A.T."/>
            <person name="Beckman K.B."/>
            <person name="Gohl D.M."/>
        </authorList>
    </citation>
    <scope>NUCLEOTIDE SEQUENCE</scope>
    <source>
        <strain evidence="2">Duluth1</strain>
        <tissue evidence="2">Whole animal</tissue>
    </source>
</reference>
<evidence type="ECO:0000313" key="3">
    <source>
        <dbReference type="Proteomes" id="UP000828390"/>
    </source>
</evidence>
<proteinExistence type="predicted"/>
<gene>
    <name evidence="2" type="ORF">DPMN_008097</name>
</gene>
<organism evidence="2 3">
    <name type="scientific">Dreissena polymorpha</name>
    <name type="common">Zebra mussel</name>
    <name type="synonym">Mytilus polymorpha</name>
    <dbReference type="NCBI Taxonomy" id="45954"/>
    <lineage>
        <taxon>Eukaryota</taxon>
        <taxon>Metazoa</taxon>
        <taxon>Spiralia</taxon>
        <taxon>Lophotrochozoa</taxon>
        <taxon>Mollusca</taxon>
        <taxon>Bivalvia</taxon>
        <taxon>Autobranchia</taxon>
        <taxon>Heteroconchia</taxon>
        <taxon>Euheterodonta</taxon>
        <taxon>Imparidentia</taxon>
        <taxon>Neoheterodontei</taxon>
        <taxon>Myida</taxon>
        <taxon>Dreissenoidea</taxon>
        <taxon>Dreissenidae</taxon>
        <taxon>Dreissena</taxon>
    </lineage>
</organism>
<keyword evidence="1" id="KW-0732">Signal</keyword>
<feature type="chain" id="PRO_5039214225" description="Secreted protein" evidence="1">
    <location>
        <begin position="26"/>
        <end position="68"/>
    </location>
</feature>
<dbReference type="AlphaFoldDB" id="A0A9D4MY56"/>
<reference evidence="2" key="2">
    <citation type="submission" date="2020-11" db="EMBL/GenBank/DDBJ databases">
        <authorList>
            <person name="McCartney M.A."/>
            <person name="Auch B."/>
            <person name="Kono T."/>
            <person name="Mallez S."/>
            <person name="Becker A."/>
            <person name="Gohl D.M."/>
            <person name="Silverstein K.A.T."/>
            <person name="Koren S."/>
            <person name="Bechman K.B."/>
            <person name="Herman A."/>
            <person name="Abrahante J.E."/>
            <person name="Garbe J."/>
        </authorList>
    </citation>
    <scope>NUCLEOTIDE SEQUENCE</scope>
    <source>
        <strain evidence="2">Duluth1</strain>
        <tissue evidence="2">Whole animal</tissue>
    </source>
</reference>
<sequence>MFKSLHKALTLCTLSLTVKVQTLLAGSMATSLRMYMENRGSCRVNSNTWNWVLIYMQNNHVKKINLCG</sequence>
<name>A0A9D4MY56_DREPO</name>
<evidence type="ECO:0000313" key="2">
    <source>
        <dbReference type="EMBL" id="KAH3884126.1"/>
    </source>
</evidence>
<accession>A0A9D4MY56</accession>
<dbReference type="Proteomes" id="UP000828390">
    <property type="component" value="Unassembled WGS sequence"/>
</dbReference>
<feature type="signal peptide" evidence="1">
    <location>
        <begin position="1"/>
        <end position="25"/>
    </location>
</feature>